<evidence type="ECO:0000259" key="4">
    <source>
        <dbReference type="Pfam" id="PF16325"/>
    </source>
</evidence>
<evidence type="ECO:0000313" key="5">
    <source>
        <dbReference type="EMBL" id="MST50213.1"/>
    </source>
</evidence>
<organism evidence="5 6">
    <name type="scientific">Mobiluncus porci</name>
    <dbReference type="NCBI Taxonomy" id="2652278"/>
    <lineage>
        <taxon>Bacteria</taxon>
        <taxon>Bacillati</taxon>
        <taxon>Actinomycetota</taxon>
        <taxon>Actinomycetes</taxon>
        <taxon>Actinomycetales</taxon>
        <taxon>Actinomycetaceae</taxon>
        <taxon>Mobiluncus</taxon>
    </lineage>
</organism>
<comment type="similarity">
    <text evidence="3">Belongs to the peptidase U32 family.</text>
</comment>
<sequence>MLRAAVDFGADAVYAGGKDFGMRSRAKNFSLDDFQAGLSYAHARGARVYATVNIVPDNDEIAPMNDYMAALADLGIDALIVSDIGVLMSARQVAPEVEIHISTQTGVMNFQAARALSELGATRVVLAREMSLSAIRELRAQTPEDLEIEAFVHGSMCMAFSGRCMLSKYLINRDANHGDCAQSCRWKYHVVEEKRPGQLFGIEEDSRGTYLFNSQDMNMIEHVDDLLDAGVSSLKIEGRAKGAYYSAAMSNAYKFAAEAWWEQRAAEVAHGLAPAPVELPQWVKDEPFKVTHREYSTGFYYPEAPARESLTRGSYISDWLWLATVTAYDAVSGRVTVMARNKIVPGTETEILAPERPPIRFTVPSEGIRDAAGRDILEINNPANEFSLPCPEPIPVGAMLRARA</sequence>
<evidence type="ECO:0000256" key="3">
    <source>
        <dbReference type="ARBA" id="ARBA00038374"/>
    </source>
</evidence>
<dbReference type="GO" id="GO:0006508">
    <property type="term" value="P:proteolysis"/>
    <property type="evidence" value="ECO:0007669"/>
    <property type="project" value="UniProtKB-KW"/>
</dbReference>
<feature type="domain" description="Peptidase family U32 C-terminal" evidence="4">
    <location>
        <begin position="322"/>
        <end position="401"/>
    </location>
</feature>
<name>A0A7K0K3Z2_9ACTO</name>
<keyword evidence="6" id="KW-1185">Reference proteome</keyword>
<protein>
    <submittedName>
        <fullName evidence="5">U32 family peptidase</fullName>
    </submittedName>
</protein>
<evidence type="ECO:0000256" key="2">
    <source>
        <dbReference type="ARBA" id="ARBA00022801"/>
    </source>
</evidence>
<keyword evidence="1" id="KW-0645">Protease</keyword>
<dbReference type="PANTHER" id="PTHR30217:SF6">
    <property type="entry name" value="TRNA HYDROXYLATION PROTEIN P"/>
    <property type="match status" value="1"/>
</dbReference>
<dbReference type="PANTHER" id="PTHR30217">
    <property type="entry name" value="PEPTIDASE U32 FAMILY"/>
    <property type="match status" value="1"/>
</dbReference>
<reference evidence="5 6" key="1">
    <citation type="submission" date="2019-08" db="EMBL/GenBank/DDBJ databases">
        <title>In-depth cultivation of the pig gut microbiome towards novel bacterial diversity and tailored functional studies.</title>
        <authorList>
            <person name="Wylensek D."/>
            <person name="Hitch T.C.A."/>
            <person name="Clavel T."/>
        </authorList>
    </citation>
    <scope>NUCLEOTIDE SEQUENCE [LARGE SCALE GENOMIC DNA]</scope>
    <source>
        <strain evidence="5 6">RF-GAM-744-WT-7</strain>
    </source>
</reference>
<proteinExistence type="inferred from homology"/>
<dbReference type="Proteomes" id="UP000442535">
    <property type="component" value="Unassembled WGS sequence"/>
</dbReference>
<dbReference type="InterPro" id="IPR051454">
    <property type="entry name" value="RNA/ubiquinone_mod_enzymes"/>
</dbReference>
<accession>A0A7K0K3Z2</accession>
<dbReference type="InterPro" id="IPR032525">
    <property type="entry name" value="Peptidase_U32_C"/>
</dbReference>
<dbReference type="Gene3D" id="2.40.30.10">
    <property type="entry name" value="Translation factors"/>
    <property type="match status" value="1"/>
</dbReference>
<evidence type="ECO:0000313" key="6">
    <source>
        <dbReference type="Proteomes" id="UP000442535"/>
    </source>
</evidence>
<dbReference type="InterPro" id="IPR001539">
    <property type="entry name" value="Peptidase_U32"/>
</dbReference>
<gene>
    <name evidence="5" type="ORF">FYJ63_08200</name>
</gene>
<comment type="caution">
    <text evidence="5">The sequence shown here is derived from an EMBL/GenBank/DDBJ whole genome shotgun (WGS) entry which is preliminary data.</text>
</comment>
<dbReference type="PROSITE" id="PS01276">
    <property type="entry name" value="PEPTIDASE_U32"/>
    <property type="match status" value="1"/>
</dbReference>
<dbReference type="EMBL" id="VUMY01000014">
    <property type="protein sequence ID" value="MST50213.1"/>
    <property type="molecule type" value="Genomic_DNA"/>
</dbReference>
<dbReference type="GO" id="GO:0008233">
    <property type="term" value="F:peptidase activity"/>
    <property type="evidence" value="ECO:0007669"/>
    <property type="project" value="UniProtKB-KW"/>
</dbReference>
<dbReference type="Pfam" id="PF01136">
    <property type="entry name" value="Peptidase_U32"/>
    <property type="match status" value="1"/>
</dbReference>
<dbReference type="AlphaFoldDB" id="A0A7K0K3Z2"/>
<dbReference type="Pfam" id="PF16325">
    <property type="entry name" value="Peptidase_U32_C"/>
    <property type="match status" value="1"/>
</dbReference>
<keyword evidence="2" id="KW-0378">Hydrolase</keyword>
<evidence type="ECO:0000256" key="1">
    <source>
        <dbReference type="ARBA" id="ARBA00022670"/>
    </source>
</evidence>